<evidence type="ECO:0000259" key="6">
    <source>
        <dbReference type="Pfam" id="PF01509"/>
    </source>
</evidence>
<keyword evidence="4 5" id="KW-0413">Isomerase</keyword>
<comment type="similarity">
    <text evidence="2 5">Belongs to the pseudouridine synthase TruB family. Type 1 subfamily.</text>
</comment>
<comment type="caution">
    <text evidence="8">The sequence shown here is derived from an EMBL/GenBank/DDBJ whole genome shotgun (WGS) entry which is preliminary data.</text>
</comment>
<dbReference type="SUPFAM" id="SSF55120">
    <property type="entry name" value="Pseudouridine synthase"/>
    <property type="match status" value="1"/>
</dbReference>
<evidence type="ECO:0000313" key="9">
    <source>
        <dbReference type="Proteomes" id="UP000190080"/>
    </source>
</evidence>
<dbReference type="Proteomes" id="UP000190080">
    <property type="component" value="Unassembled WGS sequence"/>
</dbReference>
<dbReference type="Pfam" id="PF16198">
    <property type="entry name" value="TruB_C_2"/>
    <property type="match status" value="1"/>
</dbReference>
<dbReference type="AlphaFoldDB" id="A0A1V4IPS6"/>
<dbReference type="STRING" id="1450648.CLORY_21200"/>
<comment type="function">
    <text evidence="5">Responsible for synthesis of pseudouridine from uracil-55 in the psi GC loop of transfer RNAs.</text>
</comment>
<evidence type="ECO:0000256" key="3">
    <source>
        <dbReference type="ARBA" id="ARBA00022694"/>
    </source>
</evidence>
<dbReference type="GO" id="GO:0160148">
    <property type="term" value="F:tRNA pseudouridine(55) synthase activity"/>
    <property type="evidence" value="ECO:0007669"/>
    <property type="project" value="UniProtKB-EC"/>
</dbReference>
<dbReference type="PANTHER" id="PTHR13767">
    <property type="entry name" value="TRNA-PSEUDOURIDINE SYNTHASE"/>
    <property type="match status" value="1"/>
</dbReference>
<feature type="active site" description="Nucleophile" evidence="5">
    <location>
        <position position="38"/>
    </location>
</feature>
<dbReference type="PANTHER" id="PTHR13767:SF2">
    <property type="entry name" value="PSEUDOURIDYLATE SYNTHASE TRUB1"/>
    <property type="match status" value="1"/>
</dbReference>
<organism evidence="8 9">
    <name type="scientific">Clostridium oryzae</name>
    <dbReference type="NCBI Taxonomy" id="1450648"/>
    <lineage>
        <taxon>Bacteria</taxon>
        <taxon>Bacillati</taxon>
        <taxon>Bacillota</taxon>
        <taxon>Clostridia</taxon>
        <taxon>Eubacteriales</taxon>
        <taxon>Clostridiaceae</taxon>
        <taxon>Clostridium</taxon>
    </lineage>
</organism>
<dbReference type="EC" id="5.4.99.25" evidence="5"/>
<dbReference type="Gene3D" id="3.30.2350.10">
    <property type="entry name" value="Pseudouridine synthase"/>
    <property type="match status" value="1"/>
</dbReference>
<dbReference type="InterPro" id="IPR032819">
    <property type="entry name" value="TruB_C"/>
</dbReference>
<keyword evidence="3 5" id="KW-0819">tRNA processing</keyword>
<dbReference type="InterPro" id="IPR002501">
    <property type="entry name" value="PsdUridine_synth_N"/>
</dbReference>
<comment type="catalytic activity">
    <reaction evidence="1 5">
        <text>uridine(55) in tRNA = pseudouridine(55) in tRNA</text>
        <dbReference type="Rhea" id="RHEA:42532"/>
        <dbReference type="Rhea" id="RHEA-COMP:10101"/>
        <dbReference type="Rhea" id="RHEA-COMP:10102"/>
        <dbReference type="ChEBI" id="CHEBI:65314"/>
        <dbReference type="ChEBI" id="CHEBI:65315"/>
        <dbReference type="EC" id="5.4.99.25"/>
    </reaction>
</comment>
<proteinExistence type="inferred from homology"/>
<feature type="domain" description="Pseudouridine synthase II N-terminal" evidence="6">
    <location>
        <begin position="23"/>
        <end position="170"/>
    </location>
</feature>
<dbReference type="RefSeq" id="WP_079424073.1">
    <property type="nucleotide sequence ID" value="NZ_MZGV01000019.1"/>
</dbReference>
<dbReference type="FunFam" id="3.30.2350.10:FF:000011">
    <property type="entry name" value="tRNA pseudouridine synthase B"/>
    <property type="match status" value="1"/>
</dbReference>
<keyword evidence="9" id="KW-1185">Reference proteome</keyword>
<feature type="domain" description="tRNA pseudouridylate synthase B C-terminal" evidence="7">
    <location>
        <begin position="171"/>
        <end position="212"/>
    </location>
</feature>
<dbReference type="GO" id="GO:0003723">
    <property type="term" value="F:RNA binding"/>
    <property type="evidence" value="ECO:0007669"/>
    <property type="project" value="InterPro"/>
</dbReference>
<dbReference type="Pfam" id="PF01509">
    <property type="entry name" value="TruB_N"/>
    <property type="match status" value="1"/>
</dbReference>
<evidence type="ECO:0000256" key="4">
    <source>
        <dbReference type="ARBA" id="ARBA00023235"/>
    </source>
</evidence>
<accession>A0A1V4IPS6</accession>
<gene>
    <name evidence="5 8" type="primary">truB</name>
    <name evidence="8" type="ORF">CLORY_21200</name>
</gene>
<evidence type="ECO:0000256" key="2">
    <source>
        <dbReference type="ARBA" id="ARBA00005642"/>
    </source>
</evidence>
<evidence type="ECO:0000259" key="7">
    <source>
        <dbReference type="Pfam" id="PF16198"/>
    </source>
</evidence>
<dbReference type="InterPro" id="IPR020103">
    <property type="entry name" value="PsdUridine_synth_cat_dom_sf"/>
</dbReference>
<dbReference type="NCBIfam" id="TIGR00431">
    <property type="entry name" value="TruB"/>
    <property type="match status" value="1"/>
</dbReference>
<dbReference type="GO" id="GO:0031119">
    <property type="term" value="P:tRNA pseudouridine synthesis"/>
    <property type="evidence" value="ECO:0007669"/>
    <property type="project" value="UniProtKB-UniRule"/>
</dbReference>
<protein>
    <recommendedName>
        <fullName evidence="5">tRNA pseudouridine synthase B</fullName>
        <ecNumber evidence="5">5.4.99.25</ecNumber>
    </recommendedName>
    <alternativeName>
        <fullName evidence="5">tRNA pseudouridine(55) synthase</fullName>
        <shortName evidence="5">Psi55 synthase</shortName>
    </alternativeName>
    <alternativeName>
        <fullName evidence="5">tRNA pseudouridylate synthase</fullName>
    </alternativeName>
    <alternativeName>
        <fullName evidence="5">tRNA-uridine isomerase</fullName>
    </alternativeName>
</protein>
<dbReference type="HAMAP" id="MF_01080">
    <property type="entry name" value="TruB_bact"/>
    <property type="match status" value="1"/>
</dbReference>
<dbReference type="EMBL" id="MZGV01000019">
    <property type="protein sequence ID" value="OPJ61814.1"/>
    <property type="molecule type" value="Genomic_DNA"/>
</dbReference>
<sequence>MDGIINCYKPEGMTSFDVVARVRKILHIKKVGHTGTLDPAAAGVLPICVGKATKLIDFIMQGDKCYRVEMTLGVVTDTYDREGKILSLQSVNVSDEKIKEAMMKFKGEIMQVPPMYSALKHNGRKLYELARAGIEVERQPREINIYDLNIFNIHDNKVLFDVVCSKGTYIRSLCYDIGNELGCGAMMSNLIRVYSGKFKIEDSIDINKLNEENIFDHIISIEKVFDELPQIKVNSRFKKLFVNGVNIKDKSFIDDMELSKYRVYNENDTLIGIGEKNNCGFKALLLV</sequence>
<evidence type="ECO:0000256" key="5">
    <source>
        <dbReference type="HAMAP-Rule" id="MF_01080"/>
    </source>
</evidence>
<evidence type="ECO:0000313" key="8">
    <source>
        <dbReference type="EMBL" id="OPJ61814.1"/>
    </source>
</evidence>
<dbReference type="CDD" id="cd02573">
    <property type="entry name" value="PseudoU_synth_EcTruB"/>
    <property type="match status" value="1"/>
</dbReference>
<dbReference type="OrthoDB" id="9802309at2"/>
<dbReference type="InterPro" id="IPR014780">
    <property type="entry name" value="tRNA_psdUridine_synth_TruB"/>
</dbReference>
<evidence type="ECO:0000256" key="1">
    <source>
        <dbReference type="ARBA" id="ARBA00000385"/>
    </source>
</evidence>
<dbReference type="GO" id="GO:1990481">
    <property type="term" value="P:mRNA pseudouridine synthesis"/>
    <property type="evidence" value="ECO:0007669"/>
    <property type="project" value="TreeGrafter"/>
</dbReference>
<reference evidence="8 9" key="1">
    <citation type="submission" date="2017-03" db="EMBL/GenBank/DDBJ databases">
        <title>Genome sequence of Clostridium oryzae DSM 28571.</title>
        <authorList>
            <person name="Poehlein A."/>
            <person name="Daniel R."/>
        </authorList>
    </citation>
    <scope>NUCLEOTIDE SEQUENCE [LARGE SCALE GENOMIC DNA]</scope>
    <source>
        <strain evidence="8 9">DSM 28571</strain>
    </source>
</reference>
<name>A0A1V4IPS6_9CLOT</name>